<protein>
    <submittedName>
        <fullName evidence="3">AAA family ATPase</fullName>
    </submittedName>
</protein>
<evidence type="ECO:0000259" key="2">
    <source>
        <dbReference type="Pfam" id="PF13476"/>
    </source>
</evidence>
<accession>A0ABY4I7Y7</accession>
<sequence length="435" mass="49727">MLINYLYIQNFKGFEQKEISFNPGFTVVIGDNSLGKSSLLHALQVALGAYLQCLPIPASAVYRRQFKKQEVFVRWNDGKRDYRANNQETLIKVFAQFNNDQIEWSRVMLANGMTSHNRKYAGELMDAVDELLMARDQTTGAVLPVVASFGTERTMAQQRKGKRAQERRSRMEKGYLAALSDKVDFDGVIEWLYNYDNELKYNREFAGTREAVFEAIAVGIPYLEDVGFNTHYRELEANVKIDDKDFGRKTHSNMSDGLIAMLNLVAELAFRCVILNGYLGSGAVIQTKGVVLIDELDMHLHPNWQRHVIRDLKQAFPNIQFIVTTHSAFIVQSIRSEELIIIDDEIQKGSDPFRKTIEAVAAEEMGVENVPRSIEFLKMQEVAQEYFELIQEGRTSDNDERVSQLRDQLNELEERFGEDPAFVASLKIERKAKGL</sequence>
<organism evidence="3 4">
    <name type="scientific">Chitinophaga filiformis</name>
    <name type="common">Myxococcus filiformis</name>
    <name type="synonym">Flexibacter filiformis</name>
    <dbReference type="NCBI Taxonomy" id="104663"/>
    <lineage>
        <taxon>Bacteria</taxon>
        <taxon>Pseudomonadati</taxon>
        <taxon>Bacteroidota</taxon>
        <taxon>Chitinophagia</taxon>
        <taxon>Chitinophagales</taxon>
        <taxon>Chitinophagaceae</taxon>
        <taxon>Chitinophaga</taxon>
    </lineage>
</organism>
<dbReference type="InterPro" id="IPR027417">
    <property type="entry name" value="P-loop_NTPase"/>
</dbReference>
<dbReference type="InterPro" id="IPR003959">
    <property type="entry name" value="ATPase_AAA_core"/>
</dbReference>
<dbReference type="RefSeq" id="WP_247813032.1">
    <property type="nucleotide sequence ID" value="NZ_CP095855.1"/>
</dbReference>
<dbReference type="Pfam" id="PF13304">
    <property type="entry name" value="AAA_21"/>
    <property type="match status" value="1"/>
</dbReference>
<dbReference type="InterPro" id="IPR051396">
    <property type="entry name" value="Bact_Antivir_Def_Nuclease"/>
</dbReference>
<evidence type="ECO:0000313" key="4">
    <source>
        <dbReference type="Proteomes" id="UP000830198"/>
    </source>
</evidence>
<evidence type="ECO:0000313" key="3">
    <source>
        <dbReference type="EMBL" id="UPK70871.1"/>
    </source>
</evidence>
<gene>
    <name evidence="3" type="ORF">MYF79_06105</name>
</gene>
<dbReference type="EMBL" id="CP095855">
    <property type="protein sequence ID" value="UPK70871.1"/>
    <property type="molecule type" value="Genomic_DNA"/>
</dbReference>
<proteinExistence type="predicted"/>
<name>A0ABY4I7Y7_CHIFI</name>
<feature type="domain" description="Rad50/SbcC-type AAA" evidence="2">
    <location>
        <begin position="6"/>
        <end position="184"/>
    </location>
</feature>
<keyword evidence="4" id="KW-1185">Reference proteome</keyword>
<dbReference type="PANTHER" id="PTHR43581">
    <property type="entry name" value="ATP/GTP PHOSPHATASE"/>
    <property type="match status" value="1"/>
</dbReference>
<dbReference type="Gene3D" id="3.40.50.300">
    <property type="entry name" value="P-loop containing nucleotide triphosphate hydrolases"/>
    <property type="match status" value="1"/>
</dbReference>
<feature type="domain" description="ATPase AAA-type core" evidence="1">
    <location>
        <begin position="224"/>
        <end position="331"/>
    </location>
</feature>
<dbReference type="InterPro" id="IPR038729">
    <property type="entry name" value="Rad50/SbcC_AAA"/>
</dbReference>
<dbReference type="Pfam" id="PF13476">
    <property type="entry name" value="AAA_23"/>
    <property type="match status" value="1"/>
</dbReference>
<dbReference type="PANTHER" id="PTHR43581:SF2">
    <property type="entry name" value="EXCINUCLEASE ATPASE SUBUNIT"/>
    <property type="match status" value="1"/>
</dbReference>
<dbReference type="SUPFAM" id="SSF52540">
    <property type="entry name" value="P-loop containing nucleoside triphosphate hydrolases"/>
    <property type="match status" value="1"/>
</dbReference>
<dbReference type="Proteomes" id="UP000830198">
    <property type="component" value="Chromosome"/>
</dbReference>
<evidence type="ECO:0000259" key="1">
    <source>
        <dbReference type="Pfam" id="PF13304"/>
    </source>
</evidence>
<reference evidence="3 4" key="1">
    <citation type="submission" date="2022-04" db="EMBL/GenBank/DDBJ databases">
        <title>The arsenic-methylating capacity of Chitinophaga filiformis YT5 during chitin decomposition.</title>
        <authorList>
            <person name="Chen G."/>
            <person name="Liang Y."/>
        </authorList>
    </citation>
    <scope>NUCLEOTIDE SEQUENCE [LARGE SCALE GENOMIC DNA]</scope>
    <source>
        <strain evidence="3 4">YT5</strain>
    </source>
</reference>